<name>G4TBJ2_SERID</name>
<dbReference type="EMBL" id="CAFZ01000038">
    <property type="protein sequence ID" value="CCA68685.1"/>
    <property type="molecule type" value="Genomic_DNA"/>
</dbReference>
<protein>
    <recommendedName>
        <fullName evidence="3">Vacuolar sorting protein Vps3844 C-terminal domain-containing protein</fullName>
    </recommendedName>
</protein>
<evidence type="ECO:0000256" key="2">
    <source>
        <dbReference type="SAM" id="SignalP"/>
    </source>
</evidence>
<dbReference type="PANTHER" id="PTHR36853">
    <property type="entry name" value="EXPRESSED PROTEIN"/>
    <property type="match status" value="1"/>
</dbReference>
<evidence type="ECO:0000259" key="3">
    <source>
        <dbReference type="Pfam" id="PF12955"/>
    </source>
</evidence>
<dbReference type="InParanoid" id="G4TBJ2"/>
<dbReference type="GO" id="GO:0005783">
    <property type="term" value="C:endoplasmic reticulum"/>
    <property type="evidence" value="ECO:0007669"/>
    <property type="project" value="TreeGrafter"/>
</dbReference>
<organism evidence="4 5">
    <name type="scientific">Serendipita indica (strain DSM 11827)</name>
    <name type="common">Root endophyte fungus</name>
    <name type="synonym">Piriformospora indica</name>
    <dbReference type="NCBI Taxonomy" id="1109443"/>
    <lineage>
        <taxon>Eukaryota</taxon>
        <taxon>Fungi</taxon>
        <taxon>Dikarya</taxon>
        <taxon>Basidiomycota</taxon>
        <taxon>Agaricomycotina</taxon>
        <taxon>Agaricomycetes</taxon>
        <taxon>Sebacinales</taxon>
        <taxon>Serendipitaceae</taxon>
        <taxon>Serendipita</taxon>
    </lineage>
</organism>
<gene>
    <name evidence="4" type="ORF">PIIN_02550</name>
</gene>
<keyword evidence="2" id="KW-0732">Signal</keyword>
<dbReference type="Proteomes" id="UP000007148">
    <property type="component" value="Unassembled WGS sequence"/>
</dbReference>
<keyword evidence="1" id="KW-1133">Transmembrane helix</keyword>
<dbReference type="InterPro" id="IPR024382">
    <property type="entry name" value="Vps3844_C"/>
</dbReference>
<comment type="caution">
    <text evidence="4">The sequence shown here is derived from an EMBL/GenBank/DDBJ whole genome shotgun (WGS) entry which is preliminary data.</text>
</comment>
<proteinExistence type="predicted"/>
<sequence length="379" mass="40554">MKAISVLCTLAASLLPALSNAATSIYLRPSELHLAQLTTEEADVLLAHHLGVEPAETLDTDKLQSLLEEAGGQVELGKSLLKSADNSLLVVVDVNEADIPQILPGGWTRPSFTSSITPASIQVLSESYSHSASELNFATYTTPQTNGFEMASPHRLLTFFDFATESPAAEAFVRVFDALEEFIEGEHSTSRKFGTFHVSSLQALEDEFGRSSDEFQSTLLALKAVLSNPSLDKVNMAVVFSPVTSNILARDAEPTQAPFPAPPGNAPIFSSSKCYTSASACKKGTTECSGRGQCVPIRKGARECYICQCAVTKDSKNRTEYWSGAACDTKDVSTSFTLIAGTSVAIVLIIIFAIRLLFNVGSQELPNVLTGGVVHAKHE</sequence>
<dbReference type="PANTHER" id="PTHR36853:SF1">
    <property type="entry name" value="DUF3844 DOMAIN-CONTAINING PROTEIN"/>
    <property type="match status" value="1"/>
</dbReference>
<feature type="signal peptide" evidence="2">
    <location>
        <begin position="1"/>
        <end position="21"/>
    </location>
</feature>
<evidence type="ECO:0000313" key="4">
    <source>
        <dbReference type="EMBL" id="CCA68685.1"/>
    </source>
</evidence>
<dbReference type="OMA" id="GARECYI"/>
<dbReference type="AlphaFoldDB" id="G4TBJ2"/>
<dbReference type="InterPro" id="IPR053065">
    <property type="entry name" value="Archenteron_Induction-Rel"/>
</dbReference>
<feature type="transmembrane region" description="Helical" evidence="1">
    <location>
        <begin position="336"/>
        <end position="358"/>
    </location>
</feature>
<feature type="chain" id="PRO_5003468341" description="Vacuolar sorting protein Vps3844 C-terminal domain-containing protein" evidence="2">
    <location>
        <begin position="22"/>
        <end position="379"/>
    </location>
</feature>
<evidence type="ECO:0000256" key="1">
    <source>
        <dbReference type="SAM" id="Phobius"/>
    </source>
</evidence>
<dbReference type="STRING" id="1109443.G4TBJ2"/>
<accession>G4TBJ2</accession>
<dbReference type="eggNOG" id="ENOG502S64Q">
    <property type="taxonomic scope" value="Eukaryota"/>
</dbReference>
<keyword evidence="1" id="KW-0812">Transmembrane</keyword>
<dbReference type="Pfam" id="PF12955">
    <property type="entry name" value="Vps3844_C"/>
    <property type="match status" value="1"/>
</dbReference>
<dbReference type="HOGENOM" id="CLU_754738_0_0_1"/>
<feature type="domain" description="Vacuolar sorting protein Vps3844 C-terminal" evidence="3">
    <location>
        <begin position="274"/>
        <end position="370"/>
    </location>
</feature>
<keyword evidence="1" id="KW-0472">Membrane</keyword>
<evidence type="ECO:0000313" key="5">
    <source>
        <dbReference type="Proteomes" id="UP000007148"/>
    </source>
</evidence>
<keyword evidence="5" id="KW-1185">Reference proteome</keyword>
<reference evidence="4 5" key="1">
    <citation type="journal article" date="2011" name="PLoS Pathog.">
        <title>Endophytic Life Strategies Decoded by Genome and Transcriptome Analyses of the Mutualistic Root Symbiont Piriformospora indica.</title>
        <authorList>
            <person name="Zuccaro A."/>
            <person name="Lahrmann U."/>
            <person name="Guldener U."/>
            <person name="Langen G."/>
            <person name="Pfiffi S."/>
            <person name="Biedenkopf D."/>
            <person name="Wong P."/>
            <person name="Samans B."/>
            <person name="Grimm C."/>
            <person name="Basiewicz M."/>
            <person name="Murat C."/>
            <person name="Martin F."/>
            <person name="Kogel K.H."/>
        </authorList>
    </citation>
    <scope>NUCLEOTIDE SEQUENCE [LARGE SCALE GENOMIC DNA]</scope>
    <source>
        <strain evidence="4 5">DSM 11827</strain>
    </source>
</reference>
<dbReference type="OrthoDB" id="5583277at2759"/>